<dbReference type="PANTHER" id="PTHR48106">
    <property type="entry name" value="QUINONE OXIDOREDUCTASE PIG3-RELATED"/>
    <property type="match status" value="1"/>
</dbReference>
<dbReference type="Gene3D" id="3.90.180.10">
    <property type="entry name" value="Medium-chain alcohol dehydrogenases, catalytic domain"/>
    <property type="match status" value="1"/>
</dbReference>
<proteinExistence type="predicted"/>
<keyword evidence="2" id="KW-0560">Oxidoreductase</keyword>
<evidence type="ECO:0000256" key="1">
    <source>
        <dbReference type="ARBA" id="ARBA00022857"/>
    </source>
</evidence>
<dbReference type="Pfam" id="PF00107">
    <property type="entry name" value="ADH_zinc_N"/>
    <property type="match status" value="1"/>
</dbReference>
<name>A0A9D1ZMX4_9LACO</name>
<dbReference type="GO" id="GO:0070402">
    <property type="term" value="F:NADPH binding"/>
    <property type="evidence" value="ECO:0007669"/>
    <property type="project" value="TreeGrafter"/>
</dbReference>
<keyword evidence="1" id="KW-0521">NADP</keyword>
<evidence type="ECO:0000256" key="2">
    <source>
        <dbReference type="ARBA" id="ARBA00023002"/>
    </source>
</evidence>
<keyword evidence="3" id="KW-1133">Transmembrane helix</keyword>
<protein>
    <submittedName>
        <fullName evidence="5">Zinc-binding dehydrogenase</fullName>
    </submittedName>
</protein>
<comment type="caution">
    <text evidence="5">The sequence shown here is derived from an EMBL/GenBank/DDBJ whole genome shotgun (WGS) entry which is preliminary data.</text>
</comment>
<keyword evidence="3" id="KW-0812">Transmembrane</keyword>
<evidence type="ECO:0000313" key="5">
    <source>
        <dbReference type="EMBL" id="HIY92483.1"/>
    </source>
</evidence>
<dbReference type="SMART" id="SM00829">
    <property type="entry name" value="PKS_ER"/>
    <property type="match status" value="1"/>
</dbReference>
<evidence type="ECO:0000256" key="3">
    <source>
        <dbReference type="SAM" id="Phobius"/>
    </source>
</evidence>
<dbReference type="CDD" id="cd08271">
    <property type="entry name" value="MDR5"/>
    <property type="match status" value="1"/>
</dbReference>
<dbReference type="Pfam" id="PF08240">
    <property type="entry name" value="ADH_N"/>
    <property type="match status" value="1"/>
</dbReference>
<feature type="domain" description="Enoyl reductase (ER)" evidence="4">
    <location>
        <begin position="12"/>
        <end position="326"/>
    </location>
</feature>
<dbReference type="Gene3D" id="3.40.50.720">
    <property type="entry name" value="NAD(P)-binding Rossmann-like Domain"/>
    <property type="match status" value="1"/>
</dbReference>
<dbReference type="InterPro" id="IPR013154">
    <property type="entry name" value="ADH-like_N"/>
</dbReference>
<dbReference type="Proteomes" id="UP000824013">
    <property type="component" value="Unassembled WGS sequence"/>
</dbReference>
<dbReference type="AlphaFoldDB" id="A0A9D1ZMX4"/>
<sequence length="330" mass="35965">MQVYSFTSQKQAGLEDLKIHESTIPSPKPNEVLIKVDSIGLNPVDYKLIESPSPDFDYPHIFGLDAAGTVVSVGKDVTDFTVGKRVSGHNNLANNGVFAEYAVYPEYCLAKIPDKISFEQAAAMLCGAMTAYQAIFRKMNLTGKKNVLIHAGAGGVGLIAIQLAKLMGLIVITTVSTSKTEFVKPFHPDKIIDYKKEDVTAEVMKYTKGVGVDLILNTVSGEAKADIEERLAYNGQLVWINEAPESIDQNFLAQRGITISALNLGGAHRSNSYSQKRDLGVMAAELLNLVAQEKLNPCITEILPFNQLVNGLEKLYHHDTVGKIVVKVSK</sequence>
<accession>A0A9D1ZMX4</accession>
<dbReference type="InterPro" id="IPR020843">
    <property type="entry name" value="ER"/>
</dbReference>
<keyword evidence="3" id="KW-0472">Membrane</keyword>
<dbReference type="PANTHER" id="PTHR48106:SF18">
    <property type="entry name" value="QUINONE OXIDOREDUCTASE PIG3"/>
    <property type="match status" value="1"/>
</dbReference>
<evidence type="ECO:0000313" key="6">
    <source>
        <dbReference type="Proteomes" id="UP000824013"/>
    </source>
</evidence>
<dbReference type="SUPFAM" id="SSF50129">
    <property type="entry name" value="GroES-like"/>
    <property type="match status" value="1"/>
</dbReference>
<dbReference type="InterPro" id="IPR013149">
    <property type="entry name" value="ADH-like_C"/>
</dbReference>
<reference evidence="5" key="1">
    <citation type="journal article" date="2021" name="PeerJ">
        <title>Extensive microbial diversity within the chicken gut microbiome revealed by metagenomics and culture.</title>
        <authorList>
            <person name="Gilroy R."/>
            <person name="Ravi A."/>
            <person name="Getino M."/>
            <person name="Pursley I."/>
            <person name="Horton D.L."/>
            <person name="Alikhan N.F."/>
            <person name="Baker D."/>
            <person name="Gharbi K."/>
            <person name="Hall N."/>
            <person name="Watson M."/>
            <person name="Adriaenssens E.M."/>
            <person name="Foster-Nyarko E."/>
            <person name="Jarju S."/>
            <person name="Secka A."/>
            <person name="Antonio M."/>
            <person name="Oren A."/>
            <person name="Chaudhuri R.R."/>
            <person name="La Ragione R."/>
            <person name="Hildebrand F."/>
            <person name="Pallen M.J."/>
        </authorList>
    </citation>
    <scope>NUCLEOTIDE SEQUENCE</scope>
    <source>
        <strain evidence="5">3204</strain>
    </source>
</reference>
<dbReference type="InterPro" id="IPR036291">
    <property type="entry name" value="NAD(P)-bd_dom_sf"/>
</dbReference>
<dbReference type="GO" id="GO:0016651">
    <property type="term" value="F:oxidoreductase activity, acting on NAD(P)H"/>
    <property type="evidence" value="ECO:0007669"/>
    <property type="project" value="TreeGrafter"/>
</dbReference>
<dbReference type="SUPFAM" id="SSF51735">
    <property type="entry name" value="NAD(P)-binding Rossmann-fold domains"/>
    <property type="match status" value="1"/>
</dbReference>
<evidence type="ECO:0000259" key="4">
    <source>
        <dbReference type="SMART" id="SM00829"/>
    </source>
</evidence>
<gene>
    <name evidence="5" type="ORF">H9820_06005</name>
</gene>
<feature type="transmembrane region" description="Helical" evidence="3">
    <location>
        <begin position="147"/>
        <end position="172"/>
    </location>
</feature>
<dbReference type="EMBL" id="DXCM01000035">
    <property type="protein sequence ID" value="HIY92483.1"/>
    <property type="molecule type" value="Genomic_DNA"/>
</dbReference>
<reference evidence="5" key="2">
    <citation type="submission" date="2021-04" db="EMBL/GenBank/DDBJ databases">
        <authorList>
            <person name="Gilroy R."/>
        </authorList>
    </citation>
    <scope>NUCLEOTIDE SEQUENCE</scope>
    <source>
        <strain evidence="5">3204</strain>
    </source>
</reference>
<organism evidence="5 6">
    <name type="scientific">Candidatus Companilactobacillus pullicola</name>
    <dbReference type="NCBI Taxonomy" id="2838523"/>
    <lineage>
        <taxon>Bacteria</taxon>
        <taxon>Bacillati</taxon>
        <taxon>Bacillota</taxon>
        <taxon>Bacilli</taxon>
        <taxon>Lactobacillales</taxon>
        <taxon>Lactobacillaceae</taxon>
        <taxon>Companilactobacillus</taxon>
    </lineage>
</organism>
<dbReference type="InterPro" id="IPR011032">
    <property type="entry name" value="GroES-like_sf"/>
</dbReference>